<dbReference type="Proteomes" id="UP000092634">
    <property type="component" value="Unassembled WGS sequence"/>
</dbReference>
<dbReference type="PROSITE" id="PS50850">
    <property type="entry name" value="MFS"/>
    <property type="match status" value="1"/>
</dbReference>
<dbReference type="CDD" id="cd17321">
    <property type="entry name" value="MFS_MMR_MDR_like"/>
    <property type="match status" value="1"/>
</dbReference>
<keyword evidence="3 5" id="KW-1133">Transmembrane helix</keyword>
<feature type="transmembrane region" description="Helical" evidence="5">
    <location>
        <begin position="207"/>
        <end position="227"/>
    </location>
</feature>
<evidence type="ECO:0000256" key="5">
    <source>
        <dbReference type="SAM" id="Phobius"/>
    </source>
</evidence>
<dbReference type="PANTHER" id="PTHR42718">
    <property type="entry name" value="MAJOR FACILITATOR SUPERFAMILY MULTIDRUG TRANSPORTER MFSC"/>
    <property type="match status" value="1"/>
</dbReference>
<dbReference type="GO" id="GO:0022857">
    <property type="term" value="F:transmembrane transporter activity"/>
    <property type="evidence" value="ECO:0007669"/>
    <property type="project" value="InterPro"/>
</dbReference>
<dbReference type="EMBL" id="MAQB02000001">
    <property type="protein sequence ID" value="OFJ49060.1"/>
    <property type="molecule type" value="Genomic_DNA"/>
</dbReference>
<dbReference type="AlphaFoldDB" id="A0A1E8PT77"/>
<feature type="transmembrane region" description="Helical" evidence="5">
    <location>
        <begin position="343"/>
        <end position="365"/>
    </location>
</feature>
<feature type="transmembrane region" description="Helical" evidence="5">
    <location>
        <begin position="108"/>
        <end position="129"/>
    </location>
</feature>
<evidence type="ECO:0000313" key="8">
    <source>
        <dbReference type="Proteomes" id="UP000092634"/>
    </source>
</evidence>
<comment type="subcellular location">
    <subcellularLocation>
        <location evidence="1">Membrane</location>
        <topology evidence="1">Multi-pass membrane protein</topology>
    </subcellularLocation>
</comment>
<keyword evidence="2 5" id="KW-0812">Transmembrane</keyword>
<feature type="transmembrane region" description="Helical" evidence="5">
    <location>
        <begin position="239"/>
        <end position="257"/>
    </location>
</feature>
<dbReference type="GO" id="GO:0016020">
    <property type="term" value="C:membrane"/>
    <property type="evidence" value="ECO:0007669"/>
    <property type="project" value="UniProtKB-SubCell"/>
</dbReference>
<comment type="caution">
    <text evidence="7">The sequence shown here is derived from an EMBL/GenBank/DDBJ whole genome shotgun (WGS) entry which is preliminary data.</text>
</comment>
<feature type="domain" description="Major facilitator superfamily (MFS) profile" evidence="6">
    <location>
        <begin position="17"/>
        <end position="507"/>
    </location>
</feature>
<dbReference type="PRINTS" id="PR01036">
    <property type="entry name" value="TCRTETB"/>
</dbReference>
<evidence type="ECO:0000256" key="4">
    <source>
        <dbReference type="ARBA" id="ARBA00023136"/>
    </source>
</evidence>
<proteinExistence type="predicted"/>
<accession>A0A1E8PT77</accession>
<dbReference type="InterPro" id="IPR036259">
    <property type="entry name" value="MFS_trans_sf"/>
</dbReference>
<dbReference type="InterPro" id="IPR011701">
    <property type="entry name" value="MFS"/>
</dbReference>
<dbReference type="InterPro" id="IPR020846">
    <property type="entry name" value="MFS_dom"/>
</dbReference>
<evidence type="ECO:0000256" key="1">
    <source>
        <dbReference type="ARBA" id="ARBA00004141"/>
    </source>
</evidence>
<feature type="transmembrane region" description="Helical" evidence="5">
    <location>
        <begin position="51"/>
        <end position="70"/>
    </location>
</feature>
<keyword evidence="4 5" id="KW-0472">Membrane</keyword>
<gene>
    <name evidence="7" type="ORF">BA896_009320</name>
</gene>
<feature type="transmembrane region" description="Helical" evidence="5">
    <location>
        <begin position="371"/>
        <end position="398"/>
    </location>
</feature>
<reference evidence="7 8" key="1">
    <citation type="submission" date="2016-10" db="EMBL/GenBank/DDBJ databases">
        <title>Updated version of Genome Assembly of Janthinobacterium lividum ERGS5:01.</title>
        <authorList>
            <person name="Kumar R."/>
            <person name="Acharya V."/>
            <person name="Singh D."/>
        </authorList>
    </citation>
    <scope>NUCLEOTIDE SEQUENCE [LARGE SCALE GENOMIC DNA]</scope>
    <source>
        <strain evidence="7 8">ERGS5:01</strain>
    </source>
</reference>
<organism evidence="7 8">
    <name type="scientific">Janthinobacterium lividum</name>
    <dbReference type="NCBI Taxonomy" id="29581"/>
    <lineage>
        <taxon>Bacteria</taxon>
        <taxon>Pseudomonadati</taxon>
        <taxon>Pseudomonadota</taxon>
        <taxon>Betaproteobacteria</taxon>
        <taxon>Burkholderiales</taxon>
        <taxon>Oxalobacteraceae</taxon>
        <taxon>Janthinobacterium</taxon>
    </lineage>
</organism>
<evidence type="ECO:0000259" key="6">
    <source>
        <dbReference type="PROSITE" id="PS50850"/>
    </source>
</evidence>
<feature type="transmembrane region" description="Helical" evidence="5">
    <location>
        <begin position="278"/>
        <end position="303"/>
    </location>
</feature>
<dbReference type="Pfam" id="PF07690">
    <property type="entry name" value="MFS_1"/>
    <property type="match status" value="1"/>
</dbReference>
<feature type="transmembrane region" description="Helical" evidence="5">
    <location>
        <begin position="82"/>
        <end position="102"/>
    </location>
</feature>
<dbReference type="SUPFAM" id="SSF103473">
    <property type="entry name" value="MFS general substrate transporter"/>
    <property type="match status" value="1"/>
</dbReference>
<evidence type="ECO:0000256" key="3">
    <source>
        <dbReference type="ARBA" id="ARBA00022989"/>
    </source>
</evidence>
<feature type="transmembrane region" description="Helical" evidence="5">
    <location>
        <begin position="175"/>
        <end position="195"/>
    </location>
</feature>
<feature type="transmembrane region" description="Helical" evidence="5">
    <location>
        <begin position="309"/>
        <end position="331"/>
    </location>
</feature>
<dbReference type="PANTHER" id="PTHR42718:SF39">
    <property type="entry name" value="ACTINORHODIN TRANSPORTER-RELATED"/>
    <property type="match status" value="1"/>
</dbReference>
<evidence type="ECO:0000313" key="7">
    <source>
        <dbReference type="EMBL" id="OFJ49060.1"/>
    </source>
</evidence>
<name>A0A1E8PT77_9BURK</name>
<feature type="transmembrane region" description="Helical" evidence="5">
    <location>
        <begin position="419"/>
        <end position="439"/>
    </location>
</feature>
<sequence>MTTSFTSLGSPKRAWQVLAILLIGMFMALLDTTIVNIALPSIKTNLNTSDAALSWIISGYALAYGLALVPAGRLGDRFGHKWIFCAGLALFTVASFACGIAQNSFQLIIARVIQGLAGGIFFPAVIAFIQLLFTGYKRGKAFAIMGAVIGVSTALGPIVGGILIQTFGETHGWRLVFWVNLPLGAVALLAAVMFLPANTERRISGKVDWLGFLLITASLLAILVPLIEGQGSAWPVWSYLSVSAGLVLLVIFAFWEIRVAQLNGDPLIPPHLFTRRSFIGGTVLALVYFAAFTSIFFTLSIFWQSGLGHSALAAGLISLPFAIGDIIGASYSHKLSARWGRTSLSVGTGLLAIGLVILCLLLVTIPATALTIWTIAAPLFIAGIGCGLFIAVNSEFIVATVERSEAGAAAAIIGTVQRLGSAAGIAIVGSVFFGTLSIAPLTAEQTSAIGQRYAGQGADAIQTAIAAYTQDNVALGFGNSAAMAISVGAGLALFAFLLVFTLPRKVDLSVNT</sequence>
<feature type="transmembrane region" description="Helical" evidence="5">
    <location>
        <begin position="481"/>
        <end position="502"/>
    </location>
</feature>
<dbReference type="Gene3D" id="1.20.1720.10">
    <property type="entry name" value="Multidrug resistance protein D"/>
    <property type="match status" value="2"/>
</dbReference>
<feature type="transmembrane region" description="Helical" evidence="5">
    <location>
        <begin position="17"/>
        <end position="39"/>
    </location>
</feature>
<evidence type="ECO:0000256" key="2">
    <source>
        <dbReference type="ARBA" id="ARBA00022692"/>
    </source>
</evidence>
<feature type="transmembrane region" description="Helical" evidence="5">
    <location>
        <begin position="141"/>
        <end position="163"/>
    </location>
</feature>
<protein>
    <submittedName>
        <fullName evidence="7">MFS transporter</fullName>
    </submittedName>
</protein>